<keyword evidence="1" id="KW-1133">Transmembrane helix</keyword>
<gene>
    <name evidence="2" type="ORF">H8S64_10045</name>
</gene>
<dbReference type="RefSeq" id="WP_186975973.1">
    <property type="nucleotide sequence ID" value="NZ_JACOOH010000004.1"/>
</dbReference>
<name>A0ABR7D0I0_9BACT</name>
<reference evidence="2 3" key="1">
    <citation type="submission" date="2020-08" db="EMBL/GenBank/DDBJ databases">
        <title>Genome public.</title>
        <authorList>
            <person name="Liu C."/>
            <person name="Sun Q."/>
        </authorList>
    </citation>
    <scope>NUCLEOTIDE SEQUENCE [LARGE SCALE GENOMIC DNA]</scope>
    <source>
        <strain evidence="2 3">NSJ-56</strain>
    </source>
</reference>
<sequence>MFAPVHAAMSAYGVALVRSLPTGIAVYVLAVLLSFATARKRRRRSSLGMPMAAR</sequence>
<keyword evidence="1" id="KW-0812">Transmembrane</keyword>
<dbReference type="Proteomes" id="UP000646484">
    <property type="component" value="Unassembled WGS sequence"/>
</dbReference>
<keyword evidence="3" id="KW-1185">Reference proteome</keyword>
<keyword evidence="1" id="KW-0472">Membrane</keyword>
<evidence type="ECO:0000313" key="2">
    <source>
        <dbReference type="EMBL" id="MBC5621437.1"/>
    </source>
</evidence>
<accession>A0ABR7D0I0</accession>
<protein>
    <submittedName>
        <fullName evidence="2">Uncharacterized protein</fullName>
    </submittedName>
</protein>
<feature type="transmembrane region" description="Helical" evidence="1">
    <location>
        <begin position="20"/>
        <end position="38"/>
    </location>
</feature>
<comment type="caution">
    <text evidence="2">The sequence shown here is derived from an EMBL/GenBank/DDBJ whole genome shotgun (WGS) entry which is preliminary data.</text>
</comment>
<proteinExistence type="predicted"/>
<organism evidence="2 3">
    <name type="scientific">Butyricimonas hominis</name>
    <dbReference type="NCBI Taxonomy" id="2763032"/>
    <lineage>
        <taxon>Bacteria</taxon>
        <taxon>Pseudomonadati</taxon>
        <taxon>Bacteroidota</taxon>
        <taxon>Bacteroidia</taxon>
        <taxon>Bacteroidales</taxon>
        <taxon>Odoribacteraceae</taxon>
        <taxon>Butyricimonas</taxon>
    </lineage>
</organism>
<evidence type="ECO:0000313" key="3">
    <source>
        <dbReference type="Proteomes" id="UP000646484"/>
    </source>
</evidence>
<evidence type="ECO:0000256" key="1">
    <source>
        <dbReference type="SAM" id="Phobius"/>
    </source>
</evidence>
<dbReference type="EMBL" id="JACOOH010000004">
    <property type="protein sequence ID" value="MBC5621437.1"/>
    <property type="molecule type" value="Genomic_DNA"/>
</dbReference>